<dbReference type="Proteomes" id="UP000658514">
    <property type="component" value="Unassembled WGS sequence"/>
</dbReference>
<evidence type="ECO:0000313" key="1">
    <source>
        <dbReference type="EMBL" id="MBD2198125.1"/>
    </source>
</evidence>
<proteinExistence type="predicted"/>
<reference evidence="1 2" key="1">
    <citation type="journal article" date="2020" name="ISME J.">
        <title>Comparative genomics reveals insights into cyanobacterial evolution and habitat adaptation.</title>
        <authorList>
            <person name="Chen M.Y."/>
            <person name="Teng W.K."/>
            <person name="Zhao L."/>
            <person name="Hu C.X."/>
            <person name="Zhou Y.K."/>
            <person name="Han B.P."/>
            <person name="Song L.R."/>
            <person name="Shu W.S."/>
        </authorList>
    </citation>
    <scope>NUCLEOTIDE SEQUENCE [LARGE SCALE GENOMIC DNA]</scope>
    <source>
        <strain evidence="1 2">FACHB-288</strain>
    </source>
</reference>
<gene>
    <name evidence="1" type="ORF">H6G24_21885</name>
</gene>
<name>A0ABR8ADM4_9CYAN</name>
<keyword evidence="2" id="KW-1185">Reference proteome</keyword>
<comment type="caution">
    <text evidence="1">The sequence shown here is derived from an EMBL/GenBank/DDBJ whole genome shotgun (WGS) entry which is preliminary data.</text>
</comment>
<organism evidence="1 2">
    <name type="scientific">Calothrix parietina FACHB-288</name>
    <dbReference type="NCBI Taxonomy" id="2692896"/>
    <lineage>
        <taxon>Bacteria</taxon>
        <taxon>Bacillati</taxon>
        <taxon>Cyanobacteriota</taxon>
        <taxon>Cyanophyceae</taxon>
        <taxon>Nostocales</taxon>
        <taxon>Calotrichaceae</taxon>
        <taxon>Calothrix</taxon>
    </lineage>
</organism>
<dbReference type="EMBL" id="JACJQH010000036">
    <property type="protein sequence ID" value="MBD2198125.1"/>
    <property type="molecule type" value="Genomic_DNA"/>
</dbReference>
<protein>
    <submittedName>
        <fullName evidence="1">Uncharacterized protein</fullName>
    </submittedName>
</protein>
<dbReference type="RefSeq" id="WP_190545483.1">
    <property type="nucleotide sequence ID" value="NZ_CAWPNO010000069.1"/>
</dbReference>
<evidence type="ECO:0000313" key="2">
    <source>
        <dbReference type="Proteomes" id="UP000658514"/>
    </source>
</evidence>
<accession>A0ABR8ADM4</accession>
<sequence>MDSIENIGDKQSFFEDMGCLQLIEVEIIVNYFDKISPQVIKSPVRSLLH</sequence>